<evidence type="ECO:0000313" key="3">
    <source>
        <dbReference type="EMBL" id="MFC4071840.1"/>
    </source>
</evidence>
<keyword evidence="2" id="KW-0812">Transmembrane</keyword>
<keyword evidence="4" id="KW-1185">Reference proteome</keyword>
<gene>
    <name evidence="3" type="ORF">ACFO0C_43465</name>
</gene>
<keyword evidence="2" id="KW-0472">Membrane</keyword>
<dbReference type="RefSeq" id="WP_378072717.1">
    <property type="nucleotide sequence ID" value="NZ_JBHSBL010000029.1"/>
</dbReference>
<dbReference type="Proteomes" id="UP001595867">
    <property type="component" value="Unassembled WGS sequence"/>
</dbReference>
<name>A0ABV8J6K3_9ACTN</name>
<reference evidence="4" key="1">
    <citation type="journal article" date="2019" name="Int. J. Syst. Evol. Microbiol.">
        <title>The Global Catalogue of Microorganisms (GCM) 10K type strain sequencing project: providing services to taxonomists for standard genome sequencing and annotation.</title>
        <authorList>
            <consortium name="The Broad Institute Genomics Platform"/>
            <consortium name="The Broad Institute Genome Sequencing Center for Infectious Disease"/>
            <person name="Wu L."/>
            <person name="Ma J."/>
        </authorList>
    </citation>
    <scope>NUCLEOTIDE SEQUENCE [LARGE SCALE GENOMIC DNA]</scope>
    <source>
        <strain evidence="4">TBRC 5832</strain>
    </source>
</reference>
<dbReference type="EMBL" id="JBHSBL010000029">
    <property type="protein sequence ID" value="MFC4071840.1"/>
    <property type="molecule type" value="Genomic_DNA"/>
</dbReference>
<keyword evidence="2" id="KW-1133">Transmembrane helix</keyword>
<evidence type="ECO:0000313" key="4">
    <source>
        <dbReference type="Proteomes" id="UP001595867"/>
    </source>
</evidence>
<comment type="caution">
    <text evidence="3">The sequence shown here is derived from an EMBL/GenBank/DDBJ whole genome shotgun (WGS) entry which is preliminary data.</text>
</comment>
<feature type="transmembrane region" description="Helical" evidence="2">
    <location>
        <begin position="6"/>
        <end position="24"/>
    </location>
</feature>
<accession>A0ABV8J6K3</accession>
<feature type="region of interest" description="Disordered" evidence="1">
    <location>
        <begin position="147"/>
        <end position="175"/>
    </location>
</feature>
<protein>
    <recommendedName>
        <fullName evidence="5">Secreted protein</fullName>
    </recommendedName>
</protein>
<proteinExistence type="predicted"/>
<organism evidence="3 4">
    <name type="scientific">Actinoplanes subglobosus</name>
    <dbReference type="NCBI Taxonomy" id="1547892"/>
    <lineage>
        <taxon>Bacteria</taxon>
        <taxon>Bacillati</taxon>
        <taxon>Actinomycetota</taxon>
        <taxon>Actinomycetes</taxon>
        <taxon>Micromonosporales</taxon>
        <taxon>Micromonosporaceae</taxon>
        <taxon>Actinoplanes</taxon>
    </lineage>
</organism>
<sequence length="175" mass="19418">MSQAIFVIVGALIGVLGALVNEFARSRREYDRARKKDLREVAVSLAGQVSRISILWINLDPGPADDAVLAQMRDAHSEINIAYERLRLIAESRGIQEAARHVSHHAYWLVRAAAVGSLKDAELLHRKMKSCLAELYVEVRREVGMRSPGEVYQDPEDGLPEPSLPVISPGRPEDS</sequence>
<evidence type="ECO:0008006" key="5">
    <source>
        <dbReference type="Google" id="ProtNLM"/>
    </source>
</evidence>
<evidence type="ECO:0000256" key="1">
    <source>
        <dbReference type="SAM" id="MobiDB-lite"/>
    </source>
</evidence>
<evidence type="ECO:0000256" key="2">
    <source>
        <dbReference type="SAM" id="Phobius"/>
    </source>
</evidence>